<name>A0A8S5U6R7_9CAUD</name>
<accession>A0A8S5U6R7</accession>
<evidence type="ECO:0000313" key="1">
    <source>
        <dbReference type="EMBL" id="DAF90130.1"/>
    </source>
</evidence>
<dbReference type="EMBL" id="BK016022">
    <property type="protein sequence ID" value="DAF90130.1"/>
    <property type="molecule type" value="Genomic_DNA"/>
</dbReference>
<organism evidence="1">
    <name type="scientific">Siphoviridae sp. ctWlk2</name>
    <dbReference type="NCBI Taxonomy" id="2825539"/>
    <lineage>
        <taxon>Viruses</taxon>
        <taxon>Duplodnaviria</taxon>
        <taxon>Heunggongvirae</taxon>
        <taxon>Uroviricota</taxon>
        <taxon>Caudoviricetes</taxon>
    </lineage>
</organism>
<reference evidence="1" key="1">
    <citation type="journal article" date="2021" name="Proc. Natl. Acad. Sci. U.S.A.">
        <title>A Catalog of Tens of Thousands of Viruses from Human Metagenomes Reveals Hidden Associations with Chronic Diseases.</title>
        <authorList>
            <person name="Tisza M.J."/>
            <person name="Buck C.B."/>
        </authorList>
    </citation>
    <scope>NUCLEOTIDE SEQUENCE</scope>
    <source>
        <strain evidence="1">CtWlk2</strain>
    </source>
</reference>
<protein>
    <submittedName>
        <fullName evidence="1">Uncharacterized protein</fullName>
    </submittedName>
</protein>
<sequence length="132" mass="15443">MIVEQRDRHGYLFLFMLNNHTFIPNVAMLSFNGTSVHETDIRSFNSNALRVYNPATGTRHRKASTTSEVRQKICRYFLDSFPDIRRIKIVDTGQLFSARVWLKSGRTFCEKAYSVSNLYGLLDERIRNVLYQ</sequence>
<proteinExistence type="predicted"/>